<dbReference type="AlphaFoldDB" id="A0A412F1Y7"/>
<comment type="caution">
    <text evidence="6">The sequence shown here is derived from an EMBL/GenBank/DDBJ whole genome shotgun (WGS) entry which is preliminary data.</text>
</comment>
<protein>
    <submittedName>
        <fullName evidence="6">ATP-binding cassette domain-containing protein</fullName>
    </submittedName>
</protein>
<evidence type="ECO:0000313" key="7">
    <source>
        <dbReference type="Proteomes" id="UP000283652"/>
    </source>
</evidence>
<dbReference type="InterPro" id="IPR027417">
    <property type="entry name" value="P-loop_NTPase"/>
</dbReference>
<dbReference type="EMBL" id="QRUK01000008">
    <property type="protein sequence ID" value="RGR59417.1"/>
    <property type="molecule type" value="Genomic_DNA"/>
</dbReference>
<gene>
    <name evidence="6" type="ORF">DWY33_06280</name>
</gene>
<keyword evidence="2" id="KW-0677">Repeat</keyword>
<dbReference type="Pfam" id="PF00005">
    <property type="entry name" value="ABC_tran"/>
    <property type="match status" value="1"/>
</dbReference>
<evidence type="ECO:0000313" key="6">
    <source>
        <dbReference type="EMBL" id="RGR59417.1"/>
    </source>
</evidence>
<dbReference type="GO" id="GO:0005524">
    <property type="term" value="F:ATP binding"/>
    <property type="evidence" value="ECO:0007669"/>
    <property type="project" value="UniProtKB-KW"/>
</dbReference>
<dbReference type="RefSeq" id="WP_118398037.1">
    <property type="nucleotide sequence ID" value="NZ_QRUK01000008.1"/>
</dbReference>
<feature type="domain" description="ABC transporter" evidence="5">
    <location>
        <begin position="6"/>
        <end position="240"/>
    </location>
</feature>
<organism evidence="6 7">
    <name type="scientific">Dorea formicigenerans</name>
    <dbReference type="NCBI Taxonomy" id="39486"/>
    <lineage>
        <taxon>Bacteria</taxon>
        <taxon>Bacillati</taxon>
        <taxon>Bacillota</taxon>
        <taxon>Clostridia</taxon>
        <taxon>Lachnospirales</taxon>
        <taxon>Lachnospiraceae</taxon>
        <taxon>Dorea</taxon>
    </lineage>
</organism>
<dbReference type="InterPro" id="IPR050107">
    <property type="entry name" value="ABC_carbohydrate_import_ATPase"/>
</dbReference>
<reference evidence="6 7" key="1">
    <citation type="submission" date="2018-08" db="EMBL/GenBank/DDBJ databases">
        <title>A genome reference for cultivated species of the human gut microbiota.</title>
        <authorList>
            <person name="Zou Y."/>
            <person name="Xue W."/>
            <person name="Luo G."/>
        </authorList>
    </citation>
    <scope>NUCLEOTIDE SEQUENCE [LARGE SCALE GENOMIC DNA]</scope>
    <source>
        <strain evidence="6 7">AF25-11</strain>
    </source>
</reference>
<accession>A0A412F1Y7</accession>
<keyword evidence="4 6" id="KW-0067">ATP-binding</keyword>
<evidence type="ECO:0000256" key="4">
    <source>
        <dbReference type="ARBA" id="ARBA00022840"/>
    </source>
</evidence>
<dbReference type="PANTHER" id="PTHR43790">
    <property type="entry name" value="CARBOHYDRATE TRANSPORT ATP-BINDING PROTEIN MG119-RELATED"/>
    <property type="match status" value="1"/>
</dbReference>
<evidence type="ECO:0000256" key="1">
    <source>
        <dbReference type="ARBA" id="ARBA00022448"/>
    </source>
</evidence>
<dbReference type="Gene3D" id="3.40.50.300">
    <property type="entry name" value="P-loop containing nucleotide triphosphate hydrolases"/>
    <property type="match status" value="2"/>
</dbReference>
<dbReference type="PANTHER" id="PTHR43790:SF9">
    <property type="entry name" value="GALACTOFURANOSE TRANSPORTER ATP-BINDING PROTEIN YTFR"/>
    <property type="match status" value="1"/>
</dbReference>
<evidence type="ECO:0000259" key="5">
    <source>
        <dbReference type="PROSITE" id="PS50893"/>
    </source>
</evidence>
<dbReference type="SUPFAM" id="SSF52540">
    <property type="entry name" value="P-loop containing nucleoside triphosphate hydrolases"/>
    <property type="match status" value="2"/>
</dbReference>
<proteinExistence type="predicted"/>
<name>A0A412F1Y7_9FIRM</name>
<evidence type="ECO:0000256" key="3">
    <source>
        <dbReference type="ARBA" id="ARBA00022741"/>
    </source>
</evidence>
<dbReference type="PROSITE" id="PS50893">
    <property type="entry name" value="ABC_TRANSPORTER_2"/>
    <property type="match status" value="1"/>
</dbReference>
<dbReference type="Proteomes" id="UP000283652">
    <property type="component" value="Unassembled WGS sequence"/>
</dbReference>
<evidence type="ECO:0000256" key="2">
    <source>
        <dbReference type="ARBA" id="ARBA00022737"/>
    </source>
</evidence>
<dbReference type="InterPro" id="IPR003439">
    <property type="entry name" value="ABC_transporter-like_ATP-bd"/>
</dbReference>
<keyword evidence="1" id="KW-0813">Transport</keyword>
<dbReference type="GO" id="GO:0016887">
    <property type="term" value="F:ATP hydrolysis activity"/>
    <property type="evidence" value="ECO:0007669"/>
    <property type="project" value="InterPro"/>
</dbReference>
<sequence length="469" mass="54575">MKKELLRINRLNYNYTRTRKLENVSFCILEGECIGFLGLSYSGKDLMTSLLRGELTEGDGSGAIYLGGQKVNDWEVLGKEIYYMCPDNYVIEDWTVAEYLCLVDSGWAGSFWRKGALNEEAGECFAELELDFDISSRMRDLSELEKRIVDVVKAYRKGARIIIIEDEFDGVSQTDIIKFGKIIRRLIQRKLGVIVNSNSNFIMSELSDKFIIFDRGHVVKKCAREYIKNEEQLERFLLGENVLPPREKIEERTQMSWKEEDIVYRIRNLKIFQDDVKSLNFVRGEVVTLLTLNRRKKELLFLILSGRINVENVHYILNGERYDNIDCSELARKKVVSVRALGSREEVFEHMTVGENLMLPSLEKISFWDYIRSSRNIRKMILEENHNLKDVKAEELGINERIQMTLERWYIFNPLVLILFEPFALCDVNGVDIVKKCVKKFSNNGTTVIIVSTREEYVEDISDQIMHIG</sequence>
<keyword evidence="3" id="KW-0547">Nucleotide-binding</keyword>